<feature type="region of interest" description="Disordered" evidence="1">
    <location>
        <begin position="337"/>
        <end position="356"/>
    </location>
</feature>
<sequence>MKKSKAHFLWLLYTLSDKCNDTKAKELCQNLDAMDSQEFLGYFSDIKTYILLTNYIFDVNTDAPIDILHNHGYYRYGDASIFAKSNFDEIAFINLIECYMWASLDRKIPTNVLVKKVGRTKVFSLNDPEAIICSWINTCCSTYTKLRPVTSISQYFIGSNQFRALLYSYTRDESLLQYSDPKTNAEISLRTCSTYGIKQTFEYENYQQSPLVIMCFLVDAIAKLDSIKPLPRPRTISRMDMQRIEKNISDTKKEVESLKIRCGVLANDVNLIAARLVRMKRPSTSISAVKSKPQLPVQMQFPDGPGLPPLHDLQSDIPDDRPKSALHVKWEIPVEMLSNRGGGKLKDPQSSPVESL</sequence>
<reference evidence="2" key="2">
    <citation type="journal article" date="2007" name="Science">
        <title>Draft genome sequence of the sexually transmitted pathogen Trichomonas vaginalis.</title>
        <authorList>
            <person name="Carlton J.M."/>
            <person name="Hirt R.P."/>
            <person name="Silva J.C."/>
            <person name="Delcher A.L."/>
            <person name="Schatz M."/>
            <person name="Zhao Q."/>
            <person name="Wortman J.R."/>
            <person name="Bidwell S.L."/>
            <person name="Alsmark U.C.M."/>
            <person name="Besteiro S."/>
            <person name="Sicheritz-Ponten T."/>
            <person name="Noel C.J."/>
            <person name="Dacks J.B."/>
            <person name="Foster P.G."/>
            <person name="Simillion C."/>
            <person name="Van de Peer Y."/>
            <person name="Miranda-Saavedra D."/>
            <person name="Barton G.J."/>
            <person name="Westrop G.D."/>
            <person name="Mueller S."/>
            <person name="Dessi D."/>
            <person name="Fiori P.L."/>
            <person name="Ren Q."/>
            <person name="Paulsen I."/>
            <person name="Zhang H."/>
            <person name="Bastida-Corcuera F.D."/>
            <person name="Simoes-Barbosa A."/>
            <person name="Brown M.T."/>
            <person name="Hayes R.D."/>
            <person name="Mukherjee M."/>
            <person name="Okumura C.Y."/>
            <person name="Schneider R."/>
            <person name="Smith A.J."/>
            <person name="Vanacova S."/>
            <person name="Villalvazo M."/>
            <person name="Haas B.J."/>
            <person name="Pertea M."/>
            <person name="Feldblyum T.V."/>
            <person name="Utterback T.R."/>
            <person name="Shu C.L."/>
            <person name="Osoegawa K."/>
            <person name="de Jong P.J."/>
            <person name="Hrdy I."/>
            <person name="Horvathova L."/>
            <person name="Zubacova Z."/>
            <person name="Dolezal P."/>
            <person name="Malik S.B."/>
            <person name="Logsdon J.M. Jr."/>
            <person name="Henze K."/>
            <person name="Gupta A."/>
            <person name="Wang C.C."/>
            <person name="Dunne R.L."/>
            <person name="Upcroft J.A."/>
            <person name="Upcroft P."/>
            <person name="White O."/>
            <person name="Salzberg S.L."/>
            <person name="Tang P."/>
            <person name="Chiu C.-H."/>
            <person name="Lee Y.-S."/>
            <person name="Embley T.M."/>
            <person name="Coombs G.H."/>
            <person name="Mottram J.C."/>
            <person name="Tachezy J."/>
            <person name="Fraser-Liggett C.M."/>
            <person name="Johnson P.J."/>
        </authorList>
    </citation>
    <scope>NUCLEOTIDE SEQUENCE [LARGE SCALE GENOMIC DNA]</scope>
    <source>
        <strain evidence="2">G3</strain>
    </source>
</reference>
<evidence type="ECO:0000313" key="2">
    <source>
        <dbReference type="EMBL" id="EAY20580.1"/>
    </source>
</evidence>
<accession>A2DGI4</accession>
<keyword evidence="3" id="KW-1185">Reference proteome</keyword>
<dbReference type="EMBL" id="DS113197">
    <property type="protein sequence ID" value="EAY20580.1"/>
    <property type="molecule type" value="Genomic_DNA"/>
</dbReference>
<name>A2DGI4_TRIV3</name>
<protein>
    <submittedName>
        <fullName evidence="2">Uncharacterized protein</fullName>
    </submittedName>
</protein>
<gene>
    <name evidence="2" type="ORF">TVAG_239570</name>
</gene>
<organism evidence="2 3">
    <name type="scientific">Trichomonas vaginalis (strain ATCC PRA-98 / G3)</name>
    <dbReference type="NCBI Taxonomy" id="412133"/>
    <lineage>
        <taxon>Eukaryota</taxon>
        <taxon>Metamonada</taxon>
        <taxon>Parabasalia</taxon>
        <taxon>Trichomonadida</taxon>
        <taxon>Trichomonadidae</taxon>
        <taxon>Trichomonas</taxon>
    </lineage>
</organism>
<dbReference type="Proteomes" id="UP000001542">
    <property type="component" value="Unassembled WGS sequence"/>
</dbReference>
<dbReference type="AlphaFoldDB" id="A2DGI4"/>
<proteinExistence type="predicted"/>
<dbReference type="KEGG" id="tva:5466121"/>
<evidence type="ECO:0000313" key="3">
    <source>
        <dbReference type="Proteomes" id="UP000001542"/>
    </source>
</evidence>
<dbReference type="VEuPathDB" id="TrichDB:TVAGG3_0965770"/>
<reference evidence="2" key="1">
    <citation type="submission" date="2006-10" db="EMBL/GenBank/DDBJ databases">
        <authorList>
            <person name="Amadeo P."/>
            <person name="Zhao Q."/>
            <person name="Wortman J."/>
            <person name="Fraser-Liggett C."/>
            <person name="Carlton J."/>
        </authorList>
    </citation>
    <scope>NUCLEOTIDE SEQUENCE</scope>
    <source>
        <strain evidence="2">G3</strain>
    </source>
</reference>
<dbReference type="VEuPathDB" id="TrichDB:TVAG_239570"/>
<dbReference type="SMR" id="A2DGI4"/>
<evidence type="ECO:0000256" key="1">
    <source>
        <dbReference type="SAM" id="MobiDB-lite"/>
    </source>
</evidence>
<dbReference type="RefSeq" id="XP_001581566.1">
    <property type="nucleotide sequence ID" value="XM_001581516.1"/>
</dbReference>
<dbReference type="InParanoid" id="A2DGI4"/>